<feature type="transmembrane region" description="Helical" evidence="1">
    <location>
        <begin position="146"/>
        <end position="170"/>
    </location>
</feature>
<feature type="transmembrane region" description="Helical" evidence="1">
    <location>
        <begin position="177"/>
        <end position="198"/>
    </location>
</feature>
<dbReference type="PIRSF" id="PIRSF016919">
    <property type="entry name" value="HupE_UreJ"/>
    <property type="match status" value="1"/>
</dbReference>
<evidence type="ECO:0000313" key="3">
    <source>
        <dbReference type="EMBL" id="AIC26956.1"/>
    </source>
</evidence>
<evidence type="ECO:0000313" key="4">
    <source>
        <dbReference type="Proteomes" id="UP000027180"/>
    </source>
</evidence>
<evidence type="ECO:0000256" key="1">
    <source>
        <dbReference type="SAM" id="Phobius"/>
    </source>
</evidence>
<proteinExistence type="predicted"/>
<accession>A0A060I624</accession>
<feature type="chain" id="PRO_5001583885" evidence="2">
    <location>
        <begin position="26"/>
        <end position="199"/>
    </location>
</feature>
<dbReference type="EMBL" id="CP006986">
    <property type="protein sequence ID" value="AIC26956.1"/>
    <property type="molecule type" value="Genomic_DNA"/>
</dbReference>
<feature type="transmembrane region" description="Helical" evidence="1">
    <location>
        <begin position="67"/>
        <end position="87"/>
    </location>
</feature>
<dbReference type="RefSeq" id="WP_038688401.1">
    <property type="nucleotide sequence ID" value="NZ_CP006986.1"/>
</dbReference>
<feature type="transmembrane region" description="Helical" evidence="1">
    <location>
        <begin position="35"/>
        <end position="60"/>
    </location>
</feature>
<keyword evidence="1" id="KW-0472">Membrane</keyword>
<feature type="signal peptide" evidence="2">
    <location>
        <begin position="1"/>
        <end position="25"/>
    </location>
</feature>
<dbReference type="Proteomes" id="UP000027180">
    <property type="component" value="Chromosome"/>
</dbReference>
<evidence type="ECO:0000256" key="2">
    <source>
        <dbReference type="SAM" id="SignalP"/>
    </source>
</evidence>
<reference evidence="3 4" key="1">
    <citation type="submission" date="2013-12" db="EMBL/GenBank/DDBJ databases">
        <title>Complete genome sequence of Rhizobium etli bv. mimosae IE4771.</title>
        <authorList>
            <person name="Bustos P."/>
            <person name="Santamaria R.I."/>
            <person name="Lozano L."/>
            <person name="Ormeno-Orrillo E."/>
            <person name="Rogel M.A."/>
            <person name="Romero D."/>
            <person name="Cevallos M.A."/>
            <person name="Martinez-Romero E."/>
            <person name="Gonzalez V."/>
        </authorList>
    </citation>
    <scope>NUCLEOTIDE SEQUENCE [LARGE SCALE GENOMIC DNA]</scope>
    <source>
        <strain evidence="3 4">IE4771</strain>
    </source>
</reference>
<keyword evidence="2" id="KW-0732">Signal</keyword>
<feature type="transmembrane region" description="Helical" evidence="1">
    <location>
        <begin position="93"/>
        <end position="110"/>
    </location>
</feature>
<keyword evidence="1" id="KW-1133">Transmembrane helix</keyword>
<dbReference type="HOGENOM" id="CLU_088877_0_1_5"/>
<dbReference type="KEGG" id="rei:IE4771_CH01831"/>
<dbReference type="InterPro" id="IPR007038">
    <property type="entry name" value="HupE_UreJ"/>
</dbReference>
<dbReference type="Pfam" id="PF04955">
    <property type="entry name" value="HupE_UreJ"/>
    <property type="match status" value="1"/>
</dbReference>
<feature type="transmembrane region" description="Helical" evidence="1">
    <location>
        <begin position="117"/>
        <end position="134"/>
    </location>
</feature>
<organism evidence="3 4">
    <name type="scientific">Rhizobium etli bv. mimosae str. IE4771</name>
    <dbReference type="NCBI Taxonomy" id="1432050"/>
    <lineage>
        <taxon>Bacteria</taxon>
        <taxon>Pseudomonadati</taxon>
        <taxon>Pseudomonadota</taxon>
        <taxon>Alphaproteobacteria</taxon>
        <taxon>Hyphomicrobiales</taxon>
        <taxon>Rhizobiaceae</taxon>
        <taxon>Rhizobium/Agrobacterium group</taxon>
        <taxon>Rhizobium</taxon>
    </lineage>
</organism>
<protein>
    <submittedName>
        <fullName evidence="3">HupE/UreJ family protein</fullName>
    </submittedName>
</protein>
<keyword evidence="1" id="KW-0812">Transmembrane</keyword>
<gene>
    <name evidence="3" type="ORF">IE4771_CH01831</name>
</gene>
<dbReference type="AlphaFoldDB" id="A0A060I624"/>
<name>A0A060I624_RHIET</name>
<sequence length="199" mass="20310">MRRSALHGMGLFTTALLLSAGVAEAHVGTSGASGFAVGFLHPITGLDHVVAMIAVGLWGAQLGKPAIWMLPITFPLVMAFGGFLGLLDVPMPGVEIGIALSGVLLGAAVLTETRPPLFAAAILVGVFAIFHGYAHGAELPLGENALFFSLGFVTATGLLHAVGIVIGLLYQWPWGKFTVRAAGGAVGAVGAVFLWNALA</sequence>